<evidence type="ECO:0000313" key="3">
    <source>
        <dbReference type="Proteomes" id="UP000285517"/>
    </source>
</evidence>
<feature type="transmembrane region" description="Helical" evidence="1">
    <location>
        <begin position="7"/>
        <end position="35"/>
    </location>
</feature>
<dbReference type="EMBL" id="CP034951">
    <property type="protein sequence ID" value="QAA80370.1"/>
    <property type="molecule type" value="Genomic_DNA"/>
</dbReference>
<proteinExistence type="predicted"/>
<dbReference type="Proteomes" id="UP000285517">
    <property type="component" value="Chromosome"/>
</dbReference>
<evidence type="ECO:0000313" key="2">
    <source>
        <dbReference type="EMBL" id="QAA80370.1"/>
    </source>
</evidence>
<dbReference type="RefSeq" id="WP_128248771.1">
    <property type="nucleotide sequence ID" value="NZ_CP034951.1"/>
</dbReference>
<dbReference type="AlphaFoldDB" id="A0A410FZD7"/>
<name>A0A410FZD7_9FLAO</name>
<protein>
    <submittedName>
        <fullName evidence="2">Uncharacterized protein</fullName>
    </submittedName>
</protein>
<gene>
    <name evidence="2" type="ORF">EI546_00865</name>
</gene>
<sequence length="60" mass="7073">MFTFDQFLGFLAIMIVLTIGFWLMFFLVGILPYWIGGALKESWDEKRAAKRNRNSIDRID</sequence>
<keyword evidence="1" id="KW-0812">Transmembrane</keyword>
<organism evidence="2 3">
    <name type="scientific">Aequorivita ciconiae</name>
    <dbReference type="NCBI Taxonomy" id="2494375"/>
    <lineage>
        <taxon>Bacteria</taxon>
        <taxon>Pseudomonadati</taxon>
        <taxon>Bacteroidota</taxon>
        <taxon>Flavobacteriia</taxon>
        <taxon>Flavobacteriales</taxon>
        <taxon>Flavobacteriaceae</taxon>
        <taxon>Aequorivita</taxon>
    </lineage>
</organism>
<keyword evidence="1" id="KW-0472">Membrane</keyword>
<dbReference type="KEGG" id="aev:EI546_00865"/>
<evidence type="ECO:0000256" key="1">
    <source>
        <dbReference type="SAM" id="Phobius"/>
    </source>
</evidence>
<reference evidence="2 3" key="1">
    <citation type="submission" date="2019-01" db="EMBL/GenBank/DDBJ databases">
        <title>Complete genome sequencing of Aequorivita sp. H23M31.</title>
        <authorList>
            <person name="Bae J.-W."/>
        </authorList>
    </citation>
    <scope>NUCLEOTIDE SEQUENCE [LARGE SCALE GENOMIC DNA]</scope>
    <source>
        <strain evidence="2 3">H23M31</strain>
    </source>
</reference>
<dbReference type="OrthoDB" id="1453371at2"/>
<keyword evidence="3" id="KW-1185">Reference proteome</keyword>
<accession>A0A410FZD7</accession>
<keyword evidence="1" id="KW-1133">Transmembrane helix</keyword>